<dbReference type="Pfam" id="PF13924">
    <property type="entry name" value="Lipocalin_5"/>
    <property type="match status" value="1"/>
</dbReference>
<protein>
    <submittedName>
        <fullName evidence="2">Lipocalin-like domain-containing protein</fullName>
    </submittedName>
</protein>
<organism evidence="2 3">
    <name type="scientific">Mycobacterium yunnanensis</name>
    <dbReference type="NCBI Taxonomy" id="368477"/>
    <lineage>
        <taxon>Bacteria</taxon>
        <taxon>Bacillati</taxon>
        <taxon>Actinomycetota</taxon>
        <taxon>Actinomycetes</taxon>
        <taxon>Mycobacteriales</taxon>
        <taxon>Mycobacteriaceae</taxon>
        <taxon>Mycobacterium</taxon>
    </lineage>
</organism>
<dbReference type="EMBL" id="JACKVK010000020">
    <property type="protein sequence ID" value="MCV7424555.1"/>
    <property type="molecule type" value="Genomic_DNA"/>
</dbReference>
<evidence type="ECO:0000259" key="1">
    <source>
        <dbReference type="Pfam" id="PF13924"/>
    </source>
</evidence>
<feature type="domain" description="Lipocalin-like" evidence="1">
    <location>
        <begin position="8"/>
        <end position="142"/>
    </location>
</feature>
<sequence length="145" mass="15871">MRRDDLLGAWHLKSYTAESDGAVDEPLGSDPLGIIMYTADGYMSAQLMRRDRPDYDKAVTDGGTPEQTASAARGYLCYSGPFTLDEAAGVVSHHVEVSLLPNWVGGTQVRQGRLENGVLELRAELVSRRGATTTHVLTWRRAPSH</sequence>
<keyword evidence="3" id="KW-1185">Reference proteome</keyword>
<name>A0A9X2Z7J6_9MYCO</name>
<evidence type="ECO:0000313" key="3">
    <source>
        <dbReference type="Proteomes" id="UP001141629"/>
    </source>
</evidence>
<gene>
    <name evidence="2" type="ORF">H7K45_28840</name>
</gene>
<reference evidence="2" key="2">
    <citation type="journal article" date="2022" name="BMC Genomics">
        <title>Comparative genome analysis of mycobacteria focusing on tRNA and non-coding RNA.</title>
        <authorList>
            <person name="Behra P.R.K."/>
            <person name="Pettersson B.M.F."/>
            <person name="Ramesh M."/>
            <person name="Das S."/>
            <person name="Dasgupta S."/>
            <person name="Kirsebom L.A."/>
        </authorList>
    </citation>
    <scope>NUCLEOTIDE SEQUENCE</scope>
    <source>
        <strain evidence="2">DSM 44838</strain>
    </source>
</reference>
<evidence type="ECO:0000313" key="2">
    <source>
        <dbReference type="EMBL" id="MCV7424555.1"/>
    </source>
</evidence>
<dbReference type="AlphaFoldDB" id="A0A9X2Z7J6"/>
<dbReference type="Proteomes" id="UP001141629">
    <property type="component" value="Unassembled WGS sequence"/>
</dbReference>
<dbReference type="InterPro" id="IPR024311">
    <property type="entry name" value="Lipocalin-like"/>
</dbReference>
<proteinExistence type="predicted"/>
<comment type="caution">
    <text evidence="2">The sequence shown here is derived from an EMBL/GenBank/DDBJ whole genome shotgun (WGS) entry which is preliminary data.</text>
</comment>
<accession>A0A9X2Z7J6</accession>
<dbReference type="RefSeq" id="WP_263999630.1">
    <property type="nucleotide sequence ID" value="NZ_JACKVK010000020.1"/>
</dbReference>
<reference evidence="2" key="1">
    <citation type="submission" date="2020-07" db="EMBL/GenBank/DDBJ databases">
        <authorList>
            <person name="Pettersson B.M.F."/>
            <person name="Behra P.R.K."/>
            <person name="Ramesh M."/>
            <person name="Das S."/>
            <person name="Dasgupta S."/>
            <person name="Kirsebom L.A."/>
        </authorList>
    </citation>
    <scope>NUCLEOTIDE SEQUENCE</scope>
    <source>
        <strain evidence="2">DSM 44838</strain>
    </source>
</reference>